<dbReference type="EMBL" id="JAEOXF010000007">
    <property type="protein sequence ID" value="MBK4726016.1"/>
    <property type="molecule type" value="Genomic_DNA"/>
</dbReference>
<keyword evidence="2" id="KW-1185">Reference proteome</keyword>
<reference evidence="1" key="1">
    <citation type="submission" date="2021-01" db="EMBL/GenBank/DDBJ databases">
        <title>Draft genome of Pantoea agglomerans Eh 335.</title>
        <authorList>
            <person name="Emsley S.A."/>
            <person name="Oline D.K."/>
            <person name="Saw J.H."/>
            <person name="Ushijima B."/>
            <person name="Videau P."/>
            <person name="Koyack M.J."/>
        </authorList>
    </citation>
    <scope>NUCLEOTIDE SEQUENCE</scope>
    <source>
        <strain evidence="1">Eh 335</strain>
    </source>
</reference>
<accession>A0ACC5RMU1</accession>
<dbReference type="Proteomes" id="UP000633731">
    <property type="component" value="Unassembled WGS sequence"/>
</dbReference>
<evidence type="ECO:0000313" key="1">
    <source>
        <dbReference type="EMBL" id="MBK4726016.1"/>
    </source>
</evidence>
<evidence type="ECO:0000313" key="2">
    <source>
        <dbReference type="Proteomes" id="UP000633731"/>
    </source>
</evidence>
<organism evidence="1 2">
    <name type="scientific">Enterobacter agglomerans</name>
    <name type="common">Erwinia herbicola</name>
    <name type="synonym">Pantoea agglomerans</name>
    <dbReference type="NCBI Taxonomy" id="549"/>
    <lineage>
        <taxon>Bacteria</taxon>
        <taxon>Pseudomonadati</taxon>
        <taxon>Pseudomonadota</taxon>
        <taxon>Gammaproteobacteria</taxon>
        <taxon>Enterobacterales</taxon>
        <taxon>Erwiniaceae</taxon>
        <taxon>Pantoea</taxon>
        <taxon>Pantoea agglomerans group</taxon>
    </lineage>
</organism>
<comment type="caution">
    <text evidence="1">The sequence shown here is derived from an EMBL/GenBank/DDBJ whole genome shotgun (WGS) entry which is preliminary data.</text>
</comment>
<protein>
    <submittedName>
        <fullName evidence="1">Helix-turn-helix transcriptional regulator</fullName>
    </submittedName>
</protein>
<proteinExistence type="predicted"/>
<sequence length="198" mass="23095">MKILIESENVFFKKGLESLIEKSVLEIGINDFAFITDDDSTAKSEIINIILRDSSISINLFKNKQNINEPHTNKEKSTLHIPFICKNKKIPDIKRIIEKIIFIANLDSNDFINDDFYRITGLKKHEQLSLTETKIMLLVGRGNNVNNISKQINRSERTINVHFRNASRKMKLSKKTDFYNYAKFIVNCRRNERKTLCL</sequence>
<name>A0ACC5RMU1_ENTAG</name>
<gene>
    <name evidence="1" type="ORF">JJL49_12310</name>
</gene>